<evidence type="ECO:0000256" key="3">
    <source>
        <dbReference type="ARBA" id="ARBA00022475"/>
    </source>
</evidence>
<evidence type="ECO:0000313" key="14">
    <source>
        <dbReference type="Proteomes" id="UP000178406"/>
    </source>
</evidence>
<evidence type="ECO:0000259" key="10">
    <source>
        <dbReference type="Pfam" id="PF02355"/>
    </source>
</evidence>
<dbReference type="PANTHER" id="PTHR30081:SF1">
    <property type="entry name" value="PROTEIN TRANSLOCASE SUBUNIT SECD"/>
    <property type="match status" value="1"/>
</dbReference>
<organism evidence="13 14">
    <name type="scientific">Candidatus Giovannonibacteria bacterium RIFCSPHIGHO2_02_FULL_46_20</name>
    <dbReference type="NCBI Taxonomy" id="1798338"/>
    <lineage>
        <taxon>Bacteria</taxon>
        <taxon>Candidatus Giovannoniibacteriota</taxon>
    </lineage>
</organism>
<dbReference type="NCBIfam" id="TIGR00916">
    <property type="entry name" value="2A0604s01"/>
    <property type="match status" value="1"/>
</dbReference>
<evidence type="ECO:0000256" key="1">
    <source>
        <dbReference type="ARBA" id="ARBA00004651"/>
    </source>
</evidence>
<comment type="caution">
    <text evidence="13">The sequence shown here is derived from an EMBL/GenBank/DDBJ whole genome shotgun (WGS) entry which is preliminary data.</text>
</comment>
<dbReference type="SUPFAM" id="SSF82866">
    <property type="entry name" value="Multidrug efflux transporter AcrB transmembrane domain"/>
    <property type="match status" value="1"/>
</dbReference>
<dbReference type="Pfam" id="PF22599">
    <property type="entry name" value="SecDF_P1_head"/>
    <property type="match status" value="1"/>
</dbReference>
<dbReference type="InterPro" id="IPR005791">
    <property type="entry name" value="SecD"/>
</dbReference>
<dbReference type="GO" id="GO:0005886">
    <property type="term" value="C:plasma membrane"/>
    <property type="evidence" value="ECO:0007669"/>
    <property type="project" value="UniProtKB-SubCell"/>
</dbReference>
<dbReference type="Gene3D" id="3.30.70.3220">
    <property type="match status" value="1"/>
</dbReference>
<sequence>MKIRIIAMSILLIGIAAGLYDSAEFFAFQDQWWARRFRLGLDLQGGAHLVYQADTSAFGFNETSDAMEGLRDVIERRINAFGVSEPLVQTQSVGQDQRLIVELAGVFDIEEAIRTIGATPFLEFRELNEEARATLRQENKEQSVDFTSFVPTKLTGRYLKNSAIEFDPNTGKPSIALRFDDDGSKIFEEITEFNVGLPLAIFLDGFPISSPVVQQKISGGQAQITGSFTLQEAKGLVQNLNTGALPVPITLVSQQSVAASLGNEALARSLMAAMYGTVAVMIFMALWYRLSGIVAVVALGVYGALTLLLFKLIPVTLSSAGIAGFILSVGMAVDANILIFERMKEERRLGKSLDIAMIEGFRRAWTSIRDSNISSLITAAILYWFGTSLVRGFALTLSLGIFVSMFTAITATRYFLRVLPHRTESRLTRFLFGTGVRMD</sequence>
<dbReference type="Proteomes" id="UP000178406">
    <property type="component" value="Unassembled WGS sequence"/>
</dbReference>
<keyword evidence="3 9" id="KW-1003">Cell membrane</keyword>
<evidence type="ECO:0000256" key="9">
    <source>
        <dbReference type="HAMAP-Rule" id="MF_01463"/>
    </source>
</evidence>
<evidence type="ECO:0000256" key="2">
    <source>
        <dbReference type="ARBA" id="ARBA00022448"/>
    </source>
</evidence>
<dbReference type="AlphaFoldDB" id="A0A1F5WEW8"/>
<keyword evidence="6 9" id="KW-1133">Transmembrane helix</keyword>
<protein>
    <recommendedName>
        <fullName evidence="9">Protein translocase subunit SecD</fullName>
    </recommendedName>
</protein>
<feature type="domain" description="SecDF P1 head subdomain" evidence="12">
    <location>
        <begin position="152"/>
        <end position="247"/>
    </location>
</feature>
<dbReference type="Pfam" id="PF21760">
    <property type="entry name" value="SecD_1st"/>
    <property type="match status" value="1"/>
</dbReference>
<feature type="transmembrane region" description="Helical" evidence="9">
    <location>
        <begin position="293"/>
        <end position="313"/>
    </location>
</feature>
<keyword evidence="2 9" id="KW-0813">Transport</keyword>
<feature type="transmembrane region" description="Helical" evidence="9">
    <location>
        <begin position="392"/>
        <end position="416"/>
    </location>
</feature>
<dbReference type="Pfam" id="PF07549">
    <property type="entry name" value="Sec_GG"/>
    <property type="match status" value="1"/>
</dbReference>
<keyword evidence="4 9" id="KW-0812">Transmembrane</keyword>
<feature type="domain" description="Protein export membrane protein SecD/SecF C-terminal" evidence="10">
    <location>
        <begin position="250"/>
        <end position="409"/>
    </location>
</feature>
<dbReference type="GO" id="GO:0043952">
    <property type="term" value="P:protein transport by the Sec complex"/>
    <property type="evidence" value="ECO:0007669"/>
    <property type="project" value="UniProtKB-UniRule"/>
</dbReference>
<dbReference type="InterPro" id="IPR022646">
    <property type="entry name" value="SecD/SecF_CS"/>
</dbReference>
<dbReference type="InterPro" id="IPR022813">
    <property type="entry name" value="SecD/SecF_arch_bac"/>
</dbReference>
<feature type="transmembrane region" description="Helical" evidence="9">
    <location>
        <begin position="319"/>
        <end position="340"/>
    </location>
</feature>
<evidence type="ECO:0000256" key="4">
    <source>
        <dbReference type="ARBA" id="ARBA00022692"/>
    </source>
</evidence>
<evidence type="ECO:0000256" key="6">
    <source>
        <dbReference type="ARBA" id="ARBA00022989"/>
    </source>
</evidence>
<dbReference type="InterPro" id="IPR055344">
    <property type="entry name" value="SecD_SecF_C_bact"/>
</dbReference>
<evidence type="ECO:0000313" key="13">
    <source>
        <dbReference type="EMBL" id="OGF74238.1"/>
    </source>
</evidence>
<comment type="subunit">
    <text evidence="9">Forms a complex with SecF. Part of the essential Sec protein translocation apparatus which comprises SecA, SecYEG and auxiliary proteins SecDF. Other proteins may also be involved.</text>
</comment>
<feature type="transmembrane region" description="Helical" evidence="9">
    <location>
        <begin position="367"/>
        <end position="386"/>
    </location>
</feature>
<comment type="similarity">
    <text evidence="9">Belongs to the SecD/SecF family. SecD subfamily.</text>
</comment>
<dbReference type="PANTHER" id="PTHR30081">
    <property type="entry name" value="PROTEIN-EXPORT MEMBRANE PROTEIN SEC"/>
    <property type="match status" value="1"/>
</dbReference>
<dbReference type="InterPro" id="IPR048634">
    <property type="entry name" value="SecD_SecF_C"/>
</dbReference>
<comment type="subcellular location">
    <subcellularLocation>
        <location evidence="1 9">Cell membrane</location>
        <topology evidence="1 9">Multi-pass membrane protein</topology>
    </subcellularLocation>
</comment>
<comment type="caution">
    <text evidence="9">Lacks conserved residue(s) required for the propagation of feature annotation.</text>
</comment>
<keyword evidence="8 9" id="KW-0472">Membrane</keyword>
<accession>A0A1F5WEW8</accession>
<dbReference type="EMBL" id="MFHQ01000027">
    <property type="protein sequence ID" value="OGF74238.1"/>
    <property type="molecule type" value="Genomic_DNA"/>
</dbReference>
<dbReference type="InterPro" id="IPR048631">
    <property type="entry name" value="SecD_1st"/>
</dbReference>
<feature type="domain" description="Protein translocase subunit SecDF P1" evidence="11">
    <location>
        <begin position="68"/>
        <end position="128"/>
    </location>
</feature>
<dbReference type="GO" id="GO:0065002">
    <property type="term" value="P:intracellular protein transmembrane transport"/>
    <property type="evidence" value="ECO:0007669"/>
    <property type="project" value="UniProtKB-UniRule"/>
</dbReference>
<feature type="transmembrane region" description="Helical" evidence="9">
    <location>
        <begin position="265"/>
        <end position="286"/>
    </location>
</feature>
<dbReference type="Gene3D" id="1.20.1640.10">
    <property type="entry name" value="Multidrug efflux transporter AcrB transmembrane domain"/>
    <property type="match status" value="1"/>
</dbReference>
<proteinExistence type="inferred from homology"/>
<dbReference type="GO" id="GO:0006605">
    <property type="term" value="P:protein targeting"/>
    <property type="evidence" value="ECO:0007669"/>
    <property type="project" value="UniProtKB-UniRule"/>
</dbReference>
<keyword evidence="7 9" id="KW-0811">Translocation</keyword>
<dbReference type="Pfam" id="PF02355">
    <property type="entry name" value="SecD_SecF_C"/>
    <property type="match status" value="1"/>
</dbReference>
<name>A0A1F5WEW8_9BACT</name>
<dbReference type="STRING" id="1798338.A3J56_03070"/>
<reference evidence="13 14" key="1">
    <citation type="journal article" date="2016" name="Nat. Commun.">
        <title>Thousands of microbial genomes shed light on interconnected biogeochemical processes in an aquifer system.</title>
        <authorList>
            <person name="Anantharaman K."/>
            <person name="Brown C.T."/>
            <person name="Hug L.A."/>
            <person name="Sharon I."/>
            <person name="Castelle C.J."/>
            <person name="Probst A.J."/>
            <person name="Thomas B.C."/>
            <person name="Singh A."/>
            <person name="Wilkins M.J."/>
            <person name="Karaoz U."/>
            <person name="Brodie E.L."/>
            <person name="Williams K.H."/>
            <person name="Hubbard S.S."/>
            <person name="Banfield J.F."/>
        </authorList>
    </citation>
    <scope>NUCLEOTIDE SEQUENCE [LARGE SCALE GENOMIC DNA]</scope>
</reference>
<dbReference type="HAMAP" id="MF_01463_B">
    <property type="entry name" value="SecD_B"/>
    <property type="match status" value="1"/>
</dbReference>
<evidence type="ECO:0000256" key="8">
    <source>
        <dbReference type="ARBA" id="ARBA00023136"/>
    </source>
</evidence>
<dbReference type="NCBIfam" id="TIGR01129">
    <property type="entry name" value="secD"/>
    <property type="match status" value="1"/>
</dbReference>
<dbReference type="InterPro" id="IPR054384">
    <property type="entry name" value="SecDF_P1_head"/>
</dbReference>
<evidence type="ECO:0000259" key="11">
    <source>
        <dbReference type="Pfam" id="PF21760"/>
    </source>
</evidence>
<evidence type="ECO:0000256" key="7">
    <source>
        <dbReference type="ARBA" id="ARBA00023010"/>
    </source>
</evidence>
<evidence type="ECO:0000259" key="12">
    <source>
        <dbReference type="Pfam" id="PF22599"/>
    </source>
</evidence>
<evidence type="ECO:0000256" key="5">
    <source>
        <dbReference type="ARBA" id="ARBA00022927"/>
    </source>
</evidence>
<dbReference type="GO" id="GO:0015450">
    <property type="term" value="F:protein-transporting ATPase activity"/>
    <property type="evidence" value="ECO:0007669"/>
    <property type="project" value="InterPro"/>
</dbReference>
<gene>
    <name evidence="9" type="primary">secD</name>
    <name evidence="13" type="ORF">A3J56_03070</name>
</gene>
<keyword evidence="5 9" id="KW-0653">Protein transport</keyword>
<comment type="function">
    <text evidence="9">Part of the Sec protein translocase complex. Interacts with the SecYEG preprotein conducting channel. SecDF uses the proton motive force (PMF) to complete protein translocation after the ATP-dependent function of SecA.</text>
</comment>